<proteinExistence type="inferred from homology"/>
<dbReference type="PRINTS" id="PR01217">
    <property type="entry name" value="PRICHEXTENSN"/>
</dbReference>
<evidence type="ECO:0000256" key="8">
    <source>
        <dbReference type="SAM" id="Phobius"/>
    </source>
</evidence>
<dbReference type="EMBL" id="CM010719">
    <property type="protein sequence ID" value="RZC60613.1"/>
    <property type="molecule type" value="Genomic_DNA"/>
</dbReference>
<evidence type="ECO:0000256" key="7">
    <source>
        <dbReference type="SAM" id="MobiDB-lite"/>
    </source>
</evidence>
<dbReference type="AlphaFoldDB" id="A0A4Y7JHS6"/>
<evidence type="ECO:0000256" key="4">
    <source>
        <dbReference type="ARBA" id="ARBA00022968"/>
    </source>
</evidence>
<dbReference type="InterPro" id="IPR026057">
    <property type="entry name" value="TBL_C"/>
</dbReference>
<gene>
    <name evidence="11" type="ORF">C5167_022370</name>
</gene>
<name>A0A4Y7JHS6_PAPSO</name>
<sequence length="636" mass="71617">MRKLRIWETLLSYSIGMKRKGRSILLGFGFVIGASVLILTVICFLFPSISPSLMNPLLQTNLDKYYIKFSFPNWLSSSSNLTNNSTSNTTVSPPPSFSPPPSISSPYSVTPSPSPSSPYSTSSSPSPSPYSIPSSRSPSPSSPDSISSSPSPSPSYPPQSPSLTSPSPELIKNYTDNSQTETNYTETNRFKNSSTIAIDTPKVGGPVVPEEKSITTLTPGNVSTGSSNKSNEKKQGNGDRDNCDISDGEWVRVNDPIIHYPPGSCPYLEKQPFDCHSNGKPDNEYLNWQWQWKSHPRNAGCSNNIPSSLNATDFLERLRGKKLVFSGDSLNRNMYMSMICIFWSVISDKSRIVRPSMYSDYKTRGDMSLIFKAIFHFNFSLLIADENAYTIWFGFQDYNCSVVFVWSPFLVNETNSKTRRMRLRPLVPEVETMRLDQIDGTAANVYQDADIVIFDSWHWWNTEKTNNGINYYQEGNYLYPKMGLDVAYKKAFTTWRRWIDNNIDSTKTQVVFRGFSLSHFVGGRWNTGGQCNLNTKPIPTIEKYKNPAPSHVKIIEDALRRMKTPVLYIDVGKLTFYRADAHPSIYGKNYTAQERKAAMHHQDCSHWCLPGVPDTWNELLYVSLLKAGKGSFDPSL</sequence>
<evidence type="ECO:0000256" key="6">
    <source>
        <dbReference type="ARBA" id="ARBA00023136"/>
    </source>
</evidence>
<organism evidence="11 12">
    <name type="scientific">Papaver somniferum</name>
    <name type="common">Opium poppy</name>
    <dbReference type="NCBI Taxonomy" id="3469"/>
    <lineage>
        <taxon>Eukaryota</taxon>
        <taxon>Viridiplantae</taxon>
        <taxon>Streptophyta</taxon>
        <taxon>Embryophyta</taxon>
        <taxon>Tracheophyta</taxon>
        <taxon>Spermatophyta</taxon>
        <taxon>Magnoliopsida</taxon>
        <taxon>Ranunculales</taxon>
        <taxon>Papaveraceae</taxon>
        <taxon>Papaveroideae</taxon>
        <taxon>Papaver</taxon>
    </lineage>
</organism>
<dbReference type="GO" id="GO:0016020">
    <property type="term" value="C:membrane"/>
    <property type="evidence" value="ECO:0007669"/>
    <property type="project" value="UniProtKB-SubCell"/>
</dbReference>
<feature type="transmembrane region" description="Helical" evidence="8">
    <location>
        <begin position="24"/>
        <end position="47"/>
    </location>
</feature>
<dbReference type="GO" id="GO:0016413">
    <property type="term" value="F:O-acetyltransferase activity"/>
    <property type="evidence" value="ECO:0007669"/>
    <property type="project" value="InterPro"/>
</dbReference>
<accession>A0A4Y7JHS6</accession>
<dbReference type="PANTHER" id="PTHR32285:SF208">
    <property type="entry name" value="PROTEIN TRICHOME BIREFRINGENCE-LIKE 2"/>
    <property type="match status" value="1"/>
</dbReference>
<dbReference type="GO" id="GO:0005794">
    <property type="term" value="C:Golgi apparatus"/>
    <property type="evidence" value="ECO:0007669"/>
    <property type="project" value="TreeGrafter"/>
</dbReference>
<feature type="compositionally biased region" description="Pro residues" evidence="7">
    <location>
        <begin position="151"/>
        <end position="160"/>
    </location>
</feature>
<keyword evidence="5 8" id="KW-1133">Transmembrane helix</keyword>
<evidence type="ECO:0000256" key="3">
    <source>
        <dbReference type="ARBA" id="ARBA00022692"/>
    </source>
</evidence>
<feature type="compositionally biased region" description="Pro residues" evidence="7">
    <location>
        <begin position="92"/>
        <end position="103"/>
    </location>
</feature>
<feature type="domain" description="Trichome birefringence-like C-terminal" evidence="9">
    <location>
        <begin position="308"/>
        <end position="621"/>
    </location>
</feature>
<feature type="compositionally biased region" description="Low complexity" evidence="7">
    <location>
        <begin position="104"/>
        <end position="150"/>
    </location>
</feature>
<dbReference type="Proteomes" id="UP000316621">
    <property type="component" value="Chromosome 5"/>
</dbReference>
<dbReference type="Gramene" id="RZC60613">
    <property type="protein sequence ID" value="RZC60613"/>
    <property type="gene ID" value="C5167_022370"/>
</dbReference>
<dbReference type="Pfam" id="PF14416">
    <property type="entry name" value="PMR5N"/>
    <property type="match status" value="1"/>
</dbReference>
<dbReference type="InterPro" id="IPR025846">
    <property type="entry name" value="TBL_N"/>
</dbReference>
<feature type="compositionally biased region" description="Low complexity" evidence="7">
    <location>
        <begin position="82"/>
        <end position="91"/>
    </location>
</feature>
<keyword evidence="12" id="KW-1185">Reference proteome</keyword>
<protein>
    <submittedName>
        <fullName evidence="11">Uncharacterized protein</fullName>
    </submittedName>
</protein>
<feature type="compositionally biased region" description="Basic and acidic residues" evidence="7">
    <location>
        <begin position="230"/>
        <end position="243"/>
    </location>
</feature>
<keyword evidence="3 8" id="KW-0812">Transmembrane</keyword>
<evidence type="ECO:0000259" key="9">
    <source>
        <dbReference type="Pfam" id="PF13839"/>
    </source>
</evidence>
<evidence type="ECO:0000313" key="11">
    <source>
        <dbReference type="EMBL" id="RZC60613.1"/>
    </source>
</evidence>
<evidence type="ECO:0000313" key="12">
    <source>
        <dbReference type="Proteomes" id="UP000316621"/>
    </source>
</evidence>
<dbReference type="InterPro" id="IPR029962">
    <property type="entry name" value="TBL"/>
</dbReference>
<dbReference type="Pfam" id="PF13839">
    <property type="entry name" value="PC-Esterase"/>
    <property type="match status" value="1"/>
</dbReference>
<comment type="similarity">
    <text evidence="2">Belongs to the PC-esterase family. TBL subfamily.</text>
</comment>
<evidence type="ECO:0000256" key="5">
    <source>
        <dbReference type="ARBA" id="ARBA00022989"/>
    </source>
</evidence>
<reference evidence="11 12" key="1">
    <citation type="journal article" date="2018" name="Science">
        <title>The opium poppy genome and morphinan production.</title>
        <authorList>
            <person name="Guo L."/>
            <person name="Winzer T."/>
            <person name="Yang X."/>
            <person name="Li Y."/>
            <person name="Ning Z."/>
            <person name="He Z."/>
            <person name="Teodor R."/>
            <person name="Lu Y."/>
            <person name="Bowser T.A."/>
            <person name="Graham I.A."/>
            <person name="Ye K."/>
        </authorList>
    </citation>
    <scope>NUCLEOTIDE SEQUENCE [LARGE SCALE GENOMIC DNA]</scope>
    <source>
        <strain evidence="12">cv. HN1</strain>
        <tissue evidence="11">Leaves</tissue>
    </source>
</reference>
<evidence type="ECO:0000256" key="1">
    <source>
        <dbReference type="ARBA" id="ARBA00004167"/>
    </source>
</evidence>
<feature type="domain" description="Trichome birefringence-like N-terminal" evidence="10">
    <location>
        <begin position="242"/>
        <end position="291"/>
    </location>
</feature>
<keyword evidence="6 8" id="KW-0472">Membrane</keyword>
<evidence type="ECO:0000259" key="10">
    <source>
        <dbReference type="Pfam" id="PF14416"/>
    </source>
</evidence>
<comment type="subcellular location">
    <subcellularLocation>
        <location evidence="1">Membrane</location>
        <topology evidence="1">Single-pass membrane protein</topology>
    </subcellularLocation>
</comment>
<evidence type="ECO:0000256" key="2">
    <source>
        <dbReference type="ARBA" id="ARBA00007727"/>
    </source>
</evidence>
<feature type="compositionally biased region" description="Polar residues" evidence="7">
    <location>
        <begin position="174"/>
        <end position="197"/>
    </location>
</feature>
<dbReference type="PANTHER" id="PTHR32285">
    <property type="entry name" value="PROTEIN TRICHOME BIREFRINGENCE-LIKE 9-RELATED"/>
    <property type="match status" value="1"/>
</dbReference>
<keyword evidence="4" id="KW-0735">Signal-anchor</keyword>
<feature type="compositionally biased region" description="Polar residues" evidence="7">
    <location>
        <begin position="214"/>
        <end position="229"/>
    </location>
</feature>
<feature type="region of interest" description="Disordered" evidence="7">
    <location>
        <begin position="82"/>
        <end position="243"/>
    </location>
</feature>